<dbReference type="SUPFAM" id="SSF54427">
    <property type="entry name" value="NTF2-like"/>
    <property type="match status" value="1"/>
</dbReference>
<dbReference type="RefSeq" id="WP_378385044.1">
    <property type="nucleotide sequence ID" value="NZ_JBHLWM010000001.1"/>
</dbReference>
<dbReference type="Proteomes" id="UP001589775">
    <property type="component" value="Unassembled WGS sequence"/>
</dbReference>
<accession>A0ABV6ENP9</accession>
<name>A0ABV6ENP9_9BRAD</name>
<protein>
    <submittedName>
        <fullName evidence="1">Ester cyclase</fullName>
    </submittedName>
</protein>
<dbReference type="InterPro" id="IPR032710">
    <property type="entry name" value="NTF2-like_dom_sf"/>
</dbReference>
<keyword evidence="2" id="KW-1185">Reference proteome</keyword>
<organism evidence="1 2">
    <name type="scientific">Rhodopseudomonas telluris</name>
    <dbReference type="NCBI Taxonomy" id="644215"/>
    <lineage>
        <taxon>Bacteria</taxon>
        <taxon>Pseudomonadati</taxon>
        <taxon>Pseudomonadota</taxon>
        <taxon>Alphaproteobacteria</taxon>
        <taxon>Hyphomicrobiales</taxon>
        <taxon>Nitrobacteraceae</taxon>
        <taxon>Rhodopseudomonas</taxon>
    </lineage>
</organism>
<dbReference type="PANTHER" id="PTHR38436:SF1">
    <property type="entry name" value="ESTER CYCLASE"/>
    <property type="match status" value="1"/>
</dbReference>
<reference evidence="1 2" key="1">
    <citation type="submission" date="2024-09" db="EMBL/GenBank/DDBJ databases">
        <authorList>
            <person name="Sun Q."/>
            <person name="Mori K."/>
        </authorList>
    </citation>
    <scope>NUCLEOTIDE SEQUENCE [LARGE SCALE GENOMIC DNA]</scope>
    <source>
        <strain evidence="1 2">KCTC 23279</strain>
    </source>
</reference>
<comment type="caution">
    <text evidence="1">The sequence shown here is derived from an EMBL/GenBank/DDBJ whole genome shotgun (WGS) entry which is preliminary data.</text>
</comment>
<sequence length="137" mass="15558">MRDQDLAGFYRDYIACLNRRDWPSLGGFVADEVRHNGNELGLAGYRAMLEQNVRDIPDLRFALELLVCDAERIASRLWFDCTPTGRFLGLAIDGRRVRFAENVFYEIRNGKIAEVWSVLDKAALEAQLEPNAGPAPR</sequence>
<dbReference type="PANTHER" id="PTHR38436">
    <property type="entry name" value="POLYKETIDE CYCLASE SNOAL-LIKE DOMAIN"/>
    <property type="match status" value="1"/>
</dbReference>
<dbReference type="Pfam" id="PF07366">
    <property type="entry name" value="SnoaL"/>
    <property type="match status" value="1"/>
</dbReference>
<gene>
    <name evidence="1" type="ORF">ACFFJ6_05175</name>
</gene>
<dbReference type="InterPro" id="IPR009959">
    <property type="entry name" value="Cyclase_SnoaL-like"/>
</dbReference>
<evidence type="ECO:0000313" key="2">
    <source>
        <dbReference type="Proteomes" id="UP001589775"/>
    </source>
</evidence>
<dbReference type="EMBL" id="JBHLWM010000001">
    <property type="protein sequence ID" value="MFC0239846.1"/>
    <property type="molecule type" value="Genomic_DNA"/>
</dbReference>
<evidence type="ECO:0000313" key="1">
    <source>
        <dbReference type="EMBL" id="MFC0239846.1"/>
    </source>
</evidence>
<proteinExistence type="predicted"/>
<dbReference type="Gene3D" id="3.10.450.50">
    <property type="match status" value="1"/>
</dbReference>